<organism evidence="11 12">
    <name type="scientific">Anaeromyces robustus</name>
    <dbReference type="NCBI Taxonomy" id="1754192"/>
    <lineage>
        <taxon>Eukaryota</taxon>
        <taxon>Fungi</taxon>
        <taxon>Fungi incertae sedis</taxon>
        <taxon>Chytridiomycota</taxon>
        <taxon>Chytridiomycota incertae sedis</taxon>
        <taxon>Neocallimastigomycetes</taxon>
        <taxon>Neocallimastigales</taxon>
        <taxon>Neocallimastigaceae</taxon>
        <taxon>Anaeromyces</taxon>
    </lineage>
</organism>
<comment type="caution">
    <text evidence="11">The sequence shown here is derived from an EMBL/GenBank/DDBJ whole genome shotgun (WGS) entry which is preliminary data.</text>
</comment>
<evidence type="ECO:0000256" key="2">
    <source>
        <dbReference type="ARBA" id="ARBA00004196"/>
    </source>
</evidence>
<keyword evidence="3" id="KW-0813">Transport</keyword>
<accession>A0A1Y1VUW9</accession>
<feature type="compositionally biased region" description="Low complexity" evidence="8">
    <location>
        <begin position="1165"/>
        <end position="1182"/>
    </location>
</feature>
<dbReference type="Pfam" id="PF00003">
    <property type="entry name" value="7tm_3"/>
    <property type="match status" value="1"/>
</dbReference>
<evidence type="ECO:0000313" key="11">
    <source>
        <dbReference type="EMBL" id="ORX64983.1"/>
    </source>
</evidence>
<evidence type="ECO:0000256" key="9">
    <source>
        <dbReference type="SAM" id="Phobius"/>
    </source>
</evidence>
<comment type="subcellular location">
    <subcellularLocation>
        <location evidence="2">Cell envelope</location>
    </subcellularLocation>
    <subcellularLocation>
        <location evidence="1">Membrane</location>
        <topology evidence="1">Multi-pass membrane protein</topology>
    </subcellularLocation>
</comment>
<feature type="transmembrane region" description="Helical" evidence="9">
    <location>
        <begin position="970"/>
        <end position="989"/>
    </location>
</feature>
<keyword evidence="7 9" id="KW-0472">Membrane</keyword>
<keyword evidence="12" id="KW-1185">Reference proteome</keyword>
<dbReference type="Gene3D" id="3.40.190.10">
    <property type="entry name" value="Periplasmic binding protein-like II"/>
    <property type="match status" value="2"/>
</dbReference>
<dbReference type="EMBL" id="MCFG01000486">
    <property type="protein sequence ID" value="ORX64983.1"/>
    <property type="molecule type" value="Genomic_DNA"/>
</dbReference>
<evidence type="ECO:0000256" key="3">
    <source>
        <dbReference type="ARBA" id="ARBA00022448"/>
    </source>
</evidence>
<keyword evidence="4 9" id="KW-0812">Transmembrane</keyword>
<evidence type="ECO:0000256" key="1">
    <source>
        <dbReference type="ARBA" id="ARBA00004141"/>
    </source>
</evidence>
<dbReference type="SUPFAM" id="SSF53850">
    <property type="entry name" value="Periplasmic binding protein-like II"/>
    <property type="match status" value="1"/>
</dbReference>
<keyword evidence="6 9" id="KW-1133">Transmembrane helix</keyword>
<evidence type="ECO:0000256" key="5">
    <source>
        <dbReference type="ARBA" id="ARBA00022729"/>
    </source>
</evidence>
<dbReference type="InterPro" id="IPR006059">
    <property type="entry name" value="SBP"/>
</dbReference>
<evidence type="ECO:0000256" key="8">
    <source>
        <dbReference type="SAM" id="MobiDB-lite"/>
    </source>
</evidence>
<dbReference type="PANTHER" id="PTHR43649">
    <property type="entry name" value="ARABINOSE-BINDING PROTEIN-RELATED"/>
    <property type="match status" value="1"/>
</dbReference>
<feature type="domain" description="G-protein coupled receptors family 3 profile" evidence="10">
    <location>
        <begin position="896"/>
        <end position="1126"/>
    </location>
</feature>
<feature type="transmembrane region" description="Helical" evidence="9">
    <location>
        <begin position="1009"/>
        <end position="1032"/>
    </location>
</feature>
<protein>
    <submittedName>
        <fullName evidence="11">Periplasmic binding protein-like II</fullName>
    </submittedName>
</protein>
<name>A0A1Y1VUW9_9FUNG</name>
<evidence type="ECO:0000313" key="12">
    <source>
        <dbReference type="Proteomes" id="UP000193944"/>
    </source>
</evidence>
<proteinExistence type="predicted"/>
<dbReference type="InterPro" id="IPR050490">
    <property type="entry name" value="Bact_solute-bd_prot1"/>
</dbReference>
<feature type="transmembrane region" description="Helical" evidence="9">
    <location>
        <begin position="1092"/>
        <end position="1112"/>
    </location>
</feature>
<dbReference type="GO" id="GO:0004930">
    <property type="term" value="F:G protein-coupled receptor activity"/>
    <property type="evidence" value="ECO:0007669"/>
    <property type="project" value="InterPro"/>
</dbReference>
<dbReference type="AlphaFoldDB" id="A0A1Y1VUW9"/>
<feature type="transmembrane region" description="Helical" evidence="9">
    <location>
        <begin position="938"/>
        <end position="958"/>
    </location>
</feature>
<dbReference type="GO" id="GO:0016020">
    <property type="term" value="C:membrane"/>
    <property type="evidence" value="ECO:0007669"/>
    <property type="project" value="UniProtKB-SubCell"/>
</dbReference>
<dbReference type="Pfam" id="PF01547">
    <property type="entry name" value="SBP_bac_1"/>
    <property type="match status" value="1"/>
</dbReference>
<evidence type="ECO:0000259" key="10">
    <source>
        <dbReference type="Pfam" id="PF00003"/>
    </source>
</evidence>
<dbReference type="OrthoDB" id="73465at2759"/>
<keyword evidence="5" id="KW-0732">Signal</keyword>
<dbReference type="PANTHER" id="PTHR43649:SF31">
    <property type="entry name" value="SN-GLYCEROL-3-PHOSPHATE-BINDING PERIPLASMIC PROTEIN UGPB"/>
    <property type="match status" value="1"/>
</dbReference>
<feature type="transmembrane region" description="Helical" evidence="9">
    <location>
        <begin position="901"/>
        <end position="926"/>
    </location>
</feature>
<gene>
    <name evidence="11" type="ORF">BCR32DRAFT_297861</name>
</gene>
<dbReference type="Proteomes" id="UP000193944">
    <property type="component" value="Unassembled WGS sequence"/>
</dbReference>
<sequence>MKIQNALITALAFSFANSKIINTSYDEVSDISVINKIKSGKYIMENVKNNNFNYKIHCLEDYNDMCNILKNELAEALDALTSTFEFYQPVTFNAYVDDLSKYGLDIAVAVSLDIHFVPLKETNDPNAPIYLYPQALARQLNLNSNVNYKDTDFNIALNTFKAQPDYIKTNNNITYNQIILHEIIHGLGFLNASQLKRLPKADDVKLSGGSYKLVPEPMTEFGVKEIEKANSLDELKQLELNSQVKGFTPVTVYEKNIVDVVTKQYLFSNLTSLYKDLNCNGGKPFLVKELTDTKYTECYNKMNPEIKKLSSSVAMDYYIRENSIGILTKDGTVVPLQTFDDQYAEGSSVAHVQFPDHSSLALLARNSTSTSDMFNENNIEDYLDSEFLMYYAALNISKETYLKTVGKNNPHGVIGPGIVKVLTTLGYTEKGQQKDDKVYYVDNSIDYPEQTKFEYLFKVYELIMKSSGESNSSTSDAKSNINKTFNILTLIITFLKCTNAITVRFVTNSYVMFDEAFPMMVNNFNKYSKEKELDINLEMTLFSETNTTKGYIDVYSTLDLVSKKNNKYDLFAYDALYLRYFAPYLLELDEWLDPEYLNLYNTEDVLSVSTYNHHRYGIPIIMIYSILFSNNNYLQKHNRKIPKTWDQLIDTAKYIMKEEREKYNNTDLYGYNGFFPDGENSYASFYQFLASYRDSNDSPIPDLRSQNAIDALKKIKQMQDEISTEKIFRTSEIETVMSLMSEKLIFAEFWSSMKIPNYTITLMPSRYENMSSTILGGFNIGINKYIPDDKKRASLEVLKYFISEEVQSEIILKKSNLISALKSLYKDDDSEICQQIVKCSVMRDIEGFARPSYEMKNYYDYSSKVEGYLHKFLAGEKTAEETLTNIDDITRIYYFSWKDTLGSIVISCLVCIFVLIIVSIVLLFIPKYQNYYKFLSKDLWLIYSMGSILILCSVYEFFDEVKVGKCLLRHIFVIMGTTMVYSPLLHRLIVNFPEKNKYTEWVKNNKLIFIIYIIGIQVILTIVVAISDTFVIKDLIFNYNKNFSVCSGNRDSTGLTISYIQYLYVGIIYLLVAVLIFLEWNIKATYKDIRNLTIILIMNGISIVLMFILQILTINNYILYNLLSILVLLPFILVNQIYIMIIRVLISEMNNKNTEDEQINDLVKNNKFSNNNNNNNNIKKSSVMLKPESDSTSTSKKTENSNIKNKYKSKILSYHFAKDYITINVNNTSQNQFNNTSQNQNGGSQNQNSISQIQYSISQNQNTSQSQNNLP</sequence>
<dbReference type="InterPro" id="IPR017978">
    <property type="entry name" value="GPCR_3_C"/>
</dbReference>
<evidence type="ECO:0000256" key="6">
    <source>
        <dbReference type="ARBA" id="ARBA00022989"/>
    </source>
</evidence>
<feature type="region of interest" description="Disordered" evidence="8">
    <location>
        <begin position="1165"/>
        <end position="1201"/>
    </location>
</feature>
<feature type="transmembrane region" description="Helical" evidence="9">
    <location>
        <begin position="1059"/>
        <end position="1080"/>
    </location>
</feature>
<evidence type="ECO:0000256" key="4">
    <source>
        <dbReference type="ARBA" id="ARBA00022692"/>
    </source>
</evidence>
<reference evidence="11 12" key="2">
    <citation type="submission" date="2016-08" db="EMBL/GenBank/DDBJ databases">
        <title>Pervasive Adenine N6-methylation of Active Genes in Fungi.</title>
        <authorList>
            <consortium name="DOE Joint Genome Institute"/>
            <person name="Mondo S.J."/>
            <person name="Dannebaum R.O."/>
            <person name="Kuo R.C."/>
            <person name="Labutti K."/>
            <person name="Haridas S."/>
            <person name="Kuo A."/>
            <person name="Salamov A."/>
            <person name="Ahrendt S.R."/>
            <person name="Lipzen A."/>
            <person name="Sullivan W."/>
            <person name="Andreopoulos W.B."/>
            <person name="Clum A."/>
            <person name="Lindquist E."/>
            <person name="Daum C."/>
            <person name="Ramamoorthy G.K."/>
            <person name="Gryganskyi A."/>
            <person name="Culley D."/>
            <person name="Magnuson J.K."/>
            <person name="James T.Y."/>
            <person name="O'Malley M.A."/>
            <person name="Stajich J.E."/>
            <person name="Spatafora J.W."/>
            <person name="Visel A."/>
            <person name="Grigoriev I.V."/>
        </authorList>
    </citation>
    <scope>NUCLEOTIDE SEQUENCE [LARGE SCALE GENOMIC DNA]</scope>
    <source>
        <strain evidence="11 12">S4</strain>
    </source>
</reference>
<feature type="transmembrane region" description="Helical" evidence="9">
    <location>
        <begin position="1118"/>
        <end position="1142"/>
    </location>
</feature>
<feature type="compositionally biased region" description="Low complexity" evidence="8">
    <location>
        <begin position="1190"/>
        <end position="1201"/>
    </location>
</feature>
<evidence type="ECO:0000256" key="7">
    <source>
        <dbReference type="ARBA" id="ARBA00023136"/>
    </source>
</evidence>
<reference evidence="11 12" key="1">
    <citation type="submission" date="2016-08" db="EMBL/GenBank/DDBJ databases">
        <title>A Parts List for Fungal Cellulosomes Revealed by Comparative Genomics.</title>
        <authorList>
            <consortium name="DOE Joint Genome Institute"/>
            <person name="Haitjema C.H."/>
            <person name="Gilmore S.P."/>
            <person name="Henske J.K."/>
            <person name="Solomon K.V."/>
            <person name="De Groot R."/>
            <person name="Kuo A."/>
            <person name="Mondo S.J."/>
            <person name="Salamov A.A."/>
            <person name="Labutti K."/>
            <person name="Zhao Z."/>
            <person name="Chiniquy J."/>
            <person name="Barry K."/>
            <person name="Brewer H.M."/>
            <person name="Purvine S.O."/>
            <person name="Wright A.T."/>
            <person name="Boxma B."/>
            <person name="Van Alen T."/>
            <person name="Hackstein J.H."/>
            <person name="Baker S.E."/>
            <person name="Grigoriev I.V."/>
            <person name="O'Malley M.A."/>
        </authorList>
    </citation>
    <scope>NUCLEOTIDE SEQUENCE [LARGE SCALE GENOMIC DNA]</scope>
    <source>
        <strain evidence="11 12">S4</strain>
    </source>
</reference>